<reference evidence="1 2" key="1">
    <citation type="submission" date="2019-12" db="EMBL/GenBank/DDBJ databases">
        <authorList>
            <person name="Kim Y.S."/>
        </authorList>
    </citation>
    <scope>NUCLEOTIDE SEQUENCE [LARGE SCALE GENOMIC DNA]</scope>
    <source>
        <strain evidence="1 2">MMS17-SY077</strain>
    </source>
</reference>
<sequence>MTTETATIELIGWKAYCDRIREDDPELLRSGLPARFHSRWRVARSFTGLQLDGYRDDTLAGQTSLFRLLLAYSALEQFTKLDPSRKAALGAIADPDLADELRSTLDIEAMTSNENVTGMKGSGKFDDISTTAGLVVFAYALRNIHAHGSATPHGLGVNTARACRAVDALSSKLLSEVEQAFTEYAAQPAQP</sequence>
<name>A0A6I4P0A5_9MICO</name>
<accession>A0A6I4P0A5</accession>
<gene>
    <name evidence="1" type="ORF">GB864_06385</name>
</gene>
<evidence type="ECO:0000313" key="1">
    <source>
        <dbReference type="EMBL" id="MWB98175.1"/>
    </source>
</evidence>
<dbReference type="AlphaFoldDB" id="A0A6I4P0A5"/>
<keyword evidence="2" id="KW-1185">Reference proteome</keyword>
<protein>
    <submittedName>
        <fullName evidence="1">Uncharacterized protein</fullName>
    </submittedName>
</protein>
<proteinExistence type="predicted"/>
<dbReference type="EMBL" id="WSTA01000021">
    <property type="protein sequence ID" value="MWB98175.1"/>
    <property type="molecule type" value="Genomic_DNA"/>
</dbReference>
<comment type="caution">
    <text evidence="1">The sequence shown here is derived from an EMBL/GenBank/DDBJ whole genome shotgun (WGS) entry which is preliminary data.</text>
</comment>
<dbReference type="Proteomes" id="UP000438182">
    <property type="component" value="Unassembled WGS sequence"/>
</dbReference>
<evidence type="ECO:0000313" key="2">
    <source>
        <dbReference type="Proteomes" id="UP000438182"/>
    </source>
</evidence>
<dbReference type="RefSeq" id="WP_160423518.1">
    <property type="nucleotide sequence ID" value="NZ_WSTA01000021.1"/>
</dbReference>
<organism evidence="1 2">
    <name type="scientific">Agromyces seonyuensis</name>
    <dbReference type="NCBI Taxonomy" id="2662446"/>
    <lineage>
        <taxon>Bacteria</taxon>
        <taxon>Bacillati</taxon>
        <taxon>Actinomycetota</taxon>
        <taxon>Actinomycetes</taxon>
        <taxon>Micrococcales</taxon>
        <taxon>Microbacteriaceae</taxon>
        <taxon>Agromyces</taxon>
    </lineage>
</organism>